<dbReference type="HAMAP" id="MF_00123">
    <property type="entry name" value="Arg_tRNA_synth"/>
    <property type="match status" value="1"/>
</dbReference>
<keyword evidence="3 9" id="KW-0436">Ligase</keyword>
<dbReference type="Gene3D" id="1.10.730.10">
    <property type="entry name" value="Isoleucyl-tRNA Synthetase, Domain 1"/>
    <property type="match status" value="1"/>
</dbReference>
<evidence type="ECO:0000256" key="2">
    <source>
        <dbReference type="ARBA" id="ARBA00022490"/>
    </source>
</evidence>
<comment type="similarity">
    <text evidence="1 9 10">Belongs to the class-I aminoacyl-tRNA synthetase family.</text>
</comment>
<dbReference type="EMBL" id="CP118868">
    <property type="protein sequence ID" value="WEG36218.1"/>
    <property type="molecule type" value="Genomic_DNA"/>
</dbReference>
<gene>
    <name evidence="9 14" type="primary">argS</name>
    <name evidence="14" type="ORF">PYS61_04200</name>
</gene>
<comment type="subunit">
    <text evidence="9">Monomer.</text>
</comment>
<dbReference type="PANTHER" id="PTHR11956">
    <property type="entry name" value="ARGINYL-TRNA SYNTHETASE"/>
    <property type="match status" value="1"/>
</dbReference>
<dbReference type="RefSeq" id="WP_315572255.1">
    <property type="nucleotide sequence ID" value="NZ_CP118868.1"/>
</dbReference>
<evidence type="ECO:0000256" key="3">
    <source>
        <dbReference type="ARBA" id="ARBA00022598"/>
    </source>
</evidence>
<dbReference type="Gene3D" id="3.30.1360.70">
    <property type="entry name" value="Arginyl tRNA synthetase N-terminal domain"/>
    <property type="match status" value="1"/>
</dbReference>
<dbReference type="SUPFAM" id="SSF47323">
    <property type="entry name" value="Anticodon-binding domain of a subclass of class I aminoacyl-tRNA synthetases"/>
    <property type="match status" value="1"/>
</dbReference>
<dbReference type="InterPro" id="IPR001278">
    <property type="entry name" value="Arg-tRNA-ligase"/>
</dbReference>
<dbReference type="SMART" id="SM01016">
    <property type="entry name" value="Arg_tRNA_synt_N"/>
    <property type="match status" value="1"/>
</dbReference>
<organism evidence="14 15">
    <name type="scientific">Amygdalobacter indicium</name>
    <dbReference type="NCBI Taxonomy" id="3029272"/>
    <lineage>
        <taxon>Bacteria</taxon>
        <taxon>Bacillati</taxon>
        <taxon>Bacillota</taxon>
        <taxon>Clostridia</taxon>
        <taxon>Eubacteriales</taxon>
        <taxon>Oscillospiraceae</taxon>
        <taxon>Amygdalobacter</taxon>
    </lineage>
</organism>
<feature type="domain" description="Arginyl tRNA synthetase N-terminal" evidence="13">
    <location>
        <begin position="1"/>
        <end position="85"/>
    </location>
</feature>
<comment type="subcellular location">
    <subcellularLocation>
        <location evidence="9">Cytoplasm</location>
    </subcellularLocation>
</comment>
<sequence length="588" mass="66219">MNYKSLIAKTLMPYVNLSEAEIAALLENPPKADLGDSAFPCFNLAKIQHKSPVVIAQELAASVTANLPDYLQTVKSTGPYVNFFYNQAYFISENIKEINTAAAHYGQNDTGKGQTVLLEYSSPNIAKPFHVGHAFTTILGASLARLYESQGYKVVRLNHLGDYGTQFGKLIVAYEKWGDEAALQKDPINELLRIYVKFHQEAKKDPSLETEARSKFKNLEDGKEYETKLWQRFKDLSLVEFNRIYRRLHVDFDCWNGESFYSNLIPDVVEDLRSKHLLEESEGAQVVRLDEENLPPCLVLKSDGTTIYASRDLAAIMYRYKRWHFAKNIYVVGIPQALHFKQVFAVLKKAGYDFADNCVHVGFGLVKFPDAKFSTREGKVVLLEDLLNEAVNKTAEIIRANNAERQQEMSEAEIAQTAEKIGVSAIMYIFQKSGRERDIVFDWQEILSFEGDSGPYLQYTYSRAQSILHKAYNVPTIEPLPATDTAAAAAINAVAVQDLNLHESTYALVKELAKYGEALTLAVKQNEPFVVTRCLNSICRAFNRFYTNTPILKAADAEKRVLLAVCRATVQVLANGMQMLGMDTVDRM</sequence>
<dbReference type="CDD" id="cd00671">
    <property type="entry name" value="ArgRS_core"/>
    <property type="match status" value="1"/>
</dbReference>
<dbReference type="NCBIfam" id="TIGR00456">
    <property type="entry name" value="argS"/>
    <property type="match status" value="1"/>
</dbReference>
<keyword evidence="6 9" id="KW-0648">Protein biosynthesis</keyword>
<feature type="coiled-coil region" evidence="11">
    <location>
        <begin position="383"/>
        <end position="420"/>
    </location>
</feature>
<dbReference type="GO" id="GO:0004814">
    <property type="term" value="F:arginine-tRNA ligase activity"/>
    <property type="evidence" value="ECO:0007669"/>
    <property type="project" value="UniProtKB-EC"/>
</dbReference>
<evidence type="ECO:0000259" key="13">
    <source>
        <dbReference type="SMART" id="SM01016"/>
    </source>
</evidence>
<evidence type="ECO:0000256" key="4">
    <source>
        <dbReference type="ARBA" id="ARBA00022741"/>
    </source>
</evidence>
<dbReference type="SMART" id="SM00836">
    <property type="entry name" value="DALR_1"/>
    <property type="match status" value="1"/>
</dbReference>
<proteinExistence type="inferred from homology"/>
<dbReference type="InterPro" id="IPR036695">
    <property type="entry name" value="Arg-tRNA-synth_N_sf"/>
</dbReference>
<dbReference type="PRINTS" id="PR01038">
    <property type="entry name" value="TRNASYNTHARG"/>
</dbReference>
<keyword evidence="5 9" id="KW-0067">ATP-binding</keyword>
<dbReference type="Pfam" id="PF05746">
    <property type="entry name" value="DALR_1"/>
    <property type="match status" value="1"/>
</dbReference>
<evidence type="ECO:0000256" key="8">
    <source>
        <dbReference type="ARBA" id="ARBA00049339"/>
    </source>
</evidence>
<dbReference type="InterPro" id="IPR014729">
    <property type="entry name" value="Rossmann-like_a/b/a_fold"/>
</dbReference>
<evidence type="ECO:0000256" key="6">
    <source>
        <dbReference type="ARBA" id="ARBA00022917"/>
    </source>
</evidence>
<dbReference type="InterPro" id="IPR005148">
    <property type="entry name" value="Arg-tRNA-synth_N"/>
</dbReference>
<feature type="domain" description="DALR anticodon binding" evidence="12">
    <location>
        <begin position="457"/>
        <end position="588"/>
    </location>
</feature>
<keyword evidence="2 9" id="KW-0963">Cytoplasm</keyword>
<evidence type="ECO:0000256" key="7">
    <source>
        <dbReference type="ARBA" id="ARBA00023146"/>
    </source>
</evidence>
<protein>
    <recommendedName>
        <fullName evidence="9">Arginine--tRNA ligase</fullName>
        <ecNumber evidence="9">6.1.1.19</ecNumber>
    </recommendedName>
    <alternativeName>
        <fullName evidence="9">Arginyl-tRNA synthetase</fullName>
        <shortName evidence="9">ArgRS</shortName>
    </alternativeName>
</protein>
<dbReference type="Gene3D" id="3.40.50.620">
    <property type="entry name" value="HUPs"/>
    <property type="match status" value="1"/>
</dbReference>
<dbReference type="PROSITE" id="PS00178">
    <property type="entry name" value="AA_TRNA_LIGASE_I"/>
    <property type="match status" value="1"/>
</dbReference>
<dbReference type="Proteomes" id="UP001220478">
    <property type="component" value="Chromosome"/>
</dbReference>
<dbReference type="InterPro" id="IPR001412">
    <property type="entry name" value="aa-tRNA-synth_I_CS"/>
</dbReference>
<dbReference type="InterPro" id="IPR009080">
    <property type="entry name" value="tRNAsynth_Ia_anticodon-bd"/>
</dbReference>
<dbReference type="SUPFAM" id="SSF55190">
    <property type="entry name" value="Arginyl-tRNA synthetase (ArgRS), N-terminal 'additional' domain"/>
    <property type="match status" value="1"/>
</dbReference>
<evidence type="ECO:0000313" key="15">
    <source>
        <dbReference type="Proteomes" id="UP001220478"/>
    </source>
</evidence>
<dbReference type="InterPro" id="IPR035684">
    <property type="entry name" value="ArgRS_core"/>
</dbReference>
<evidence type="ECO:0000256" key="9">
    <source>
        <dbReference type="HAMAP-Rule" id="MF_00123"/>
    </source>
</evidence>
<dbReference type="Pfam" id="PF03485">
    <property type="entry name" value="Arg_tRNA_synt_N"/>
    <property type="match status" value="1"/>
</dbReference>
<evidence type="ECO:0000256" key="5">
    <source>
        <dbReference type="ARBA" id="ARBA00022840"/>
    </source>
</evidence>
<dbReference type="PANTHER" id="PTHR11956:SF5">
    <property type="entry name" value="ARGININE--TRNA LIGASE, CYTOPLASMIC"/>
    <property type="match status" value="1"/>
</dbReference>
<dbReference type="EC" id="6.1.1.19" evidence="9"/>
<evidence type="ECO:0000256" key="11">
    <source>
        <dbReference type="SAM" id="Coils"/>
    </source>
</evidence>
<evidence type="ECO:0000259" key="12">
    <source>
        <dbReference type="SMART" id="SM00836"/>
    </source>
</evidence>
<evidence type="ECO:0000256" key="1">
    <source>
        <dbReference type="ARBA" id="ARBA00005594"/>
    </source>
</evidence>
<name>A0ABY8C694_9FIRM</name>
<accession>A0ABY8C694</accession>
<keyword evidence="11" id="KW-0175">Coiled coil</keyword>
<keyword evidence="15" id="KW-1185">Reference proteome</keyword>
<dbReference type="Pfam" id="PF00750">
    <property type="entry name" value="tRNA-synt_1d"/>
    <property type="match status" value="1"/>
</dbReference>
<evidence type="ECO:0000313" key="14">
    <source>
        <dbReference type="EMBL" id="WEG36218.1"/>
    </source>
</evidence>
<dbReference type="SUPFAM" id="SSF52374">
    <property type="entry name" value="Nucleotidylyl transferase"/>
    <property type="match status" value="1"/>
</dbReference>
<feature type="short sequence motif" description="'HIGH' region" evidence="9">
    <location>
        <begin position="123"/>
        <end position="133"/>
    </location>
</feature>
<dbReference type="InterPro" id="IPR008909">
    <property type="entry name" value="DALR_anticod-bd"/>
</dbReference>
<comment type="catalytic activity">
    <reaction evidence="8 9">
        <text>tRNA(Arg) + L-arginine + ATP = L-arginyl-tRNA(Arg) + AMP + diphosphate</text>
        <dbReference type="Rhea" id="RHEA:20301"/>
        <dbReference type="Rhea" id="RHEA-COMP:9658"/>
        <dbReference type="Rhea" id="RHEA-COMP:9673"/>
        <dbReference type="ChEBI" id="CHEBI:30616"/>
        <dbReference type="ChEBI" id="CHEBI:32682"/>
        <dbReference type="ChEBI" id="CHEBI:33019"/>
        <dbReference type="ChEBI" id="CHEBI:78442"/>
        <dbReference type="ChEBI" id="CHEBI:78513"/>
        <dbReference type="ChEBI" id="CHEBI:456215"/>
        <dbReference type="EC" id="6.1.1.19"/>
    </reaction>
</comment>
<reference evidence="14 15" key="1">
    <citation type="submission" date="2023-02" db="EMBL/GenBank/DDBJ databases">
        <title>Novel Oscillospiraceae bacterial genomes.</title>
        <authorList>
            <person name="Srinivasan S."/>
            <person name="Austin M.N."/>
            <person name="Fiedler T.L."/>
            <person name="Strenk S.M."/>
            <person name="Agnew K.J."/>
            <person name="Nagana Gowda G.A."/>
            <person name="Raftery D."/>
            <person name="Beamer M.A."/>
            <person name="Achilles S.L."/>
            <person name="Wiesenfeld H.C."/>
            <person name="Fredricks D.N."/>
            <person name="Hillier S.L."/>
        </authorList>
    </citation>
    <scope>NUCLEOTIDE SEQUENCE [LARGE SCALE GENOMIC DNA]</scope>
    <source>
        <strain evidence="14 15">CHIC02 1186E3-8</strain>
    </source>
</reference>
<evidence type="ECO:0000256" key="10">
    <source>
        <dbReference type="RuleBase" id="RU363038"/>
    </source>
</evidence>
<keyword evidence="7 9" id="KW-0030">Aminoacyl-tRNA synthetase</keyword>
<keyword evidence="4 9" id="KW-0547">Nucleotide-binding</keyword>